<dbReference type="OrthoDB" id="1247155at2"/>
<reference evidence="1 2" key="1">
    <citation type="submission" date="2017-02" db="EMBL/GenBank/DDBJ databases">
        <authorList>
            <person name="Peterson S.W."/>
        </authorList>
    </citation>
    <scope>NUCLEOTIDE SEQUENCE [LARGE SCALE GENOMIC DNA]</scope>
    <source>
        <strain evidence="1 2">DSM 25262</strain>
    </source>
</reference>
<dbReference type="AlphaFoldDB" id="A0A1T5MLR2"/>
<evidence type="ECO:0008006" key="3">
    <source>
        <dbReference type="Google" id="ProtNLM"/>
    </source>
</evidence>
<dbReference type="Gene3D" id="3.80.10.10">
    <property type="entry name" value="Ribonuclease Inhibitor"/>
    <property type="match status" value="1"/>
</dbReference>
<dbReference type="EMBL" id="FUZU01000005">
    <property type="protein sequence ID" value="SKC88838.1"/>
    <property type="molecule type" value="Genomic_DNA"/>
</dbReference>
<evidence type="ECO:0000313" key="2">
    <source>
        <dbReference type="Proteomes" id="UP000190961"/>
    </source>
</evidence>
<sequence>MKHHFGDLLDRTGDYWTIIPNVGRYSFSADKNIKEKSKVKILTISKHDKYWNQVFECPNIEEITLHDPSKEQIEEIQKLKQLKRLRLTFFRAKDVEFIANLRNLEEVIFEYVSGFSDLSPFQRLPKIKSLHFENLRRVSNFDGLRGLKSLRYLYIDGTLDWKQPIENFNFLEELPNLEILAFGFVINKTDFPAFLPILKLKKLKKIKVGMATFNTKEYAFLETALSSKKCVNFSDTPWTPCYKIGKEYMEFIGKGAGNVKLKSSSALEKISMFEEKYKAYKIEAGKIIKSYRG</sequence>
<gene>
    <name evidence="1" type="ORF">SAMN05660236_5707</name>
</gene>
<accession>A0A1T5MLR2</accession>
<proteinExistence type="predicted"/>
<name>A0A1T5MLR2_9BACT</name>
<organism evidence="1 2">
    <name type="scientific">Ohtaekwangia koreensis</name>
    <dbReference type="NCBI Taxonomy" id="688867"/>
    <lineage>
        <taxon>Bacteria</taxon>
        <taxon>Pseudomonadati</taxon>
        <taxon>Bacteroidota</taxon>
        <taxon>Cytophagia</taxon>
        <taxon>Cytophagales</taxon>
        <taxon>Fulvivirgaceae</taxon>
        <taxon>Ohtaekwangia</taxon>
    </lineage>
</organism>
<dbReference type="InterPro" id="IPR032675">
    <property type="entry name" value="LRR_dom_sf"/>
</dbReference>
<dbReference type="SUPFAM" id="SSF52058">
    <property type="entry name" value="L domain-like"/>
    <property type="match status" value="1"/>
</dbReference>
<protein>
    <recommendedName>
        <fullName evidence="3">Leucine-rich repeat domain-containing protein</fullName>
    </recommendedName>
</protein>
<dbReference type="Proteomes" id="UP000190961">
    <property type="component" value="Unassembled WGS sequence"/>
</dbReference>
<keyword evidence="2" id="KW-1185">Reference proteome</keyword>
<dbReference type="RefSeq" id="WP_079690199.1">
    <property type="nucleotide sequence ID" value="NZ_FUZU01000005.1"/>
</dbReference>
<evidence type="ECO:0000313" key="1">
    <source>
        <dbReference type="EMBL" id="SKC88838.1"/>
    </source>
</evidence>
<dbReference type="STRING" id="688867.SAMN05660236_5707"/>